<comment type="function">
    <text evidence="2">Hydrolyzes RNA 2',3'-cyclic phosphodiester to an RNA 2'-phosphomonoester.</text>
</comment>
<organism evidence="3 4">
    <name type="scientific">Qipengyuania aurantiaca</name>
    <dbReference type="NCBI Taxonomy" id="2867233"/>
    <lineage>
        <taxon>Bacteria</taxon>
        <taxon>Pseudomonadati</taxon>
        <taxon>Pseudomonadota</taxon>
        <taxon>Alphaproteobacteria</taxon>
        <taxon>Sphingomonadales</taxon>
        <taxon>Erythrobacteraceae</taxon>
        <taxon>Qipengyuania</taxon>
    </lineage>
</organism>
<gene>
    <name evidence="3" type="primary">thpR</name>
    <name evidence="3" type="ORF">K3148_11435</name>
</gene>
<dbReference type="RefSeq" id="WP_221424901.1">
    <property type="nucleotide sequence ID" value="NZ_CP081295.1"/>
</dbReference>
<dbReference type="PANTHER" id="PTHR35561">
    <property type="entry name" value="RNA 2',3'-CYCLIC PHOSPHODIESTERASE"/>
    <property type="match status" value="1"/>
</dbReference>
<dbReference type="PANTHER" id="PTHR35561:SF1">
    <property type="entry name" value="RNA 2',3'-CYCLIC PHOSPHODIESTERASE"/>
    <property type="match status" value="1"/>
</dbReference>
<feature type="short sequence motif" description="HXTX 2" evidence="2">
    <location>
        <begin position="122"/>
        <end position="125"/>
    </location>
</feature>
<dbReference type="InterPro" id="IPR009097">
    <property type="entry name" value="Cyclic_Pdiesterase"/>
</dbReference>
<dbReference type="Gene3D" id="3.90.1140.10">
    <property type="entry name" value="Cyclic phosphodiesterase"/>
    <property type="match status" value="1"/>
</dbReference>
<protein>
    <recommendedName>
        <fullName evidence="2">RNA 2',3'-cyclic phosphodiesterase</fullName>
        <shortName evidence="2">RNA 2',3'-CPDase</shortName>
        <ecNumber evidence="2">3.1.4.58</ecNumber>
    </recommendedName>
</protein>
<dbReference type="Proteomes" id="UP000824281">
    <property type="component" value="Chromosome"/>
</dbReference>
<evidence type="ECO:0000256" key="1">
    <source>
        <dbReference type="ARBA" id="ARBA00022801"/>
    </source>
</evidence>
<dbReference type="EMBL" id="CP081295">
    <property type="protein sequence ID" value="QZD89418.1"/>
    <property type="molecule type" value="Genomic_DNA"/>
</dbReference>
<dbReference type="NCBIfam" id="TIGR02258">
    <property type="entry name" value="2_5_ligase"/>
    <property type="match status" value="1"/>
</dbReference>
<dbReference type="InterPro" id="IPR004175">
    <property type="entry name" value="RNA_CPDase"/>
</dbReference>
<reference evidence="3 4" key="1">
    <citation type="submission" date="2021-08" db="EMBL/GenBank/DDBJ databases">
        <title>Comparative Genomics Analysis of the Genus Qipengyuania Reveals Extensive Genetic Diversity and Metabolic Versatility, Including the Description of Fifteen Novel Species.</title>
        <authorList>
            <person name="Liu Y."/>
        </authorList>
    </citation>
    <scope>NUCLEOTIDE SEQUENCE [LARGE SCALE GENOMIC DNA]</scope>
    <source>
        <strain evidence="3 4">1NDH13</strain>
    </source>
</reference>
<comment type="similarity">
    <text evidence="2">Belongs to the 2H phosphoesterase superfamily. ThpR family.</text>
</comment>
<feature type="short sequence motif" description="HXTX 1" evidence="2">
    <location>
        <begin position="38"/>
        <end position="41"/>
    </location>
</feature>
<feature type="active site" description="Proton acceptor" evidence="2">
    <location>
        <position position="122"/>
    </location>
</feature>
<evidence type="ECO:0000313" key="4">
    <source>
        <dbReference type="Proteomes" id="UP000824281"/>
    </source>
</evidence>
<evidence type="ECO:0000256" key="2">
    <source>
        <dbReference type="HAMAP-Rule" id="MF_01940"/>
    </source>
</evidence>
<sequence>MTHRLFFALRPPAPLRDALIDTMDDLENARWQDDDQLHLTLRYIGEVDAHRADDLAEEAETLAFEPFELSIAGVGYFERKSRPSSVWARIAPSEPLTRLQARIERLCQRCGLPAETRKFTPHITLARLNAAAGSLAPFLARNESLALGPWRVDTYILYESFLREAGSLYDPVVTYHAKAE</sequence>
<proteinExistence type="inferred from homology"/>
<keyword evidence="1 2" id="KW-0378">Hydrolase</keyword>
<dbReference type="HAMAP" id="MF_01940">
    <property type="entry name" value="RNA_CPDase"/>
    <property type="match status" value="1"/>
</dbReference>
<feature type="active site" description="Proton donor" evidence="2">
    <location>
        <position position="38"/>
    </location>
</feature>
<dbReference type="SUPFAM" id="SSF55144">
    <property type="entry name" value="LigT-like"/>
    <property type="match status" value="1"/>
</dbReference>
<name>A0ABX8ZQF2_9SPHN</name>
<dbReference type="EC" id="3.1.4.58" evidence="2"/>
<evidence type="ECO:0000313" key="3">
    <source>
        <dbReference type="EMBL" id="QZD89418.1"/>
    </source>
</evidence>
<comment type="catalytic activity">
    <reaction evidence="2">
        <text>a 3'-end 2',3'-cyclophospho-ribonucleotide-RNA + H2O = a 3'-end 2'-phospho-ribonucleotide-RNA + H(+)</text>
        <dbReference type="Rhea" id="RHEA:11828"/>
        <dbReference type="Rhea" id="RHEA-COMP:10464"/>
        <dbReference type="Rhea" id="RHEA-COMP:17353"/>
        <dbReference type="ChEBI" id="CHEBI:15377"/>
        <dbReference type="ChEBI" id="CHEBI:15378"/>
        <dbReference type="ChEBI" id="CHEBI:83064"/>
        <dbReference type="ChEBI" id="CHEBI:173113"/>
        <dbReference type="EC" id="3.1.4.58"/>
    </reaction>
</comment>
<accession>A0ABX8ZQF2</accession>
<keyword evidence="4" id="KW-1185">Reference proteome</keyword>
<dbReference type="Pfam" id="PF13563">
    <property type="entry name" value="2_5_RNA_ligase2"/>
    <property type="match status" value="1"/>
</dbReference>